<dbReference type="EMBL" id="SDOV01000001">
    <property type="protein sequence ID" value="KAH7646605.1"/>
    <property type="molecule type" value="Genomic_DNA"/>
</dbReference>
<dbReference type="Pfam" id="PF22927">
    <property type="entry name" value="INT1_R3"/>
    <property type="match status" value="1"/>
</dbReference>
<evidence type="ECO:0000259" key="5">
    <source>
        <dbReference type="Pfam" id="PF22929"/>
    </source>
</evidence>
<evidence type="ECO:0000313" key="6">
    <source>
        <dbReference type="EMBL" id="KAH7646605.1"/>
    </source>
</evidence>
<comment type="caution">
    <text evidence="6">The sequence shown here is derived from an EMBL/GenBank/DDBJ whole genome shotgun (WGS) entry which is preliminary data.</text>
</comment>
<feature type="region of interest" description="Disordered" evidence="1">
    <location>
        <begin position="26"/>
        <end position="84"/>
    </location>
</feature>
<dbReference type="Pfam" id="PF22928">
    <property type="entry name" value="INTS1_R4"/>
    <property type="match status" value="1"/>
</dbReference>
<reference evidence="6" key="2">
    <citation type="journal article" date="2021" name="World Allergy Organ. J.">
        <title>Chromosome-level assembly of Dermatophagoides farinae genome and transcriptome reveals two novel allergens Der f 37 and Der f 39.</title>
        <authorList>
            <person name="Chen J."/>
            <person name="Cai Z."/>
            <person name="Fan D."/>
            <person name="Hu J."/>
            <person name="Hou Y."/>
            <person name="He Y."/>
            <person name="Zhang Z."/>
            <person name="Zhao Z."/>
            <person name="Gao P."/>
            <person name="Hu W."/>
            <person name="Sun J."/>
            <person name="Li J."/>
            <person name="Ji K."/>
        </authorList>
    </citation>
    <scope>NUCLEOTIDE SEQUENCE</scope>
    <source>
        <strain evidence="6">JKM2019</strain>
    </source>
</reference>
<feature type="compositionally biased region" description="Low complexity" evidence="1">
    <location>
        <begin position="58"/>
        <end position="84"/>
    </location>
</feature>
<dbReference type="PANTHER" id="PTHR21224:SF1">
    <property type="entry name" value="INTEGRATOR COMPLEX SUBUNIT 1"/>
    <property type="match status" value="1"/>
</dbReference>
<dbReference type="InterPro" id="IPR022145">
    <property type="entry name" value="INTS1_RPB2-bd"/>
</dbReference>
<dbReference type="InterPro" id="IPR053964">
    <property type="entry name" value="INT1_R3"/>
</dbReference>
<feature type="domain" description="Integrator complex subunit 1 INTS2-binding" evidence="5">
    <location>
        <begin position="961"/>
        <end position="1283"/>
    </location>
</feature>
<dbReference type="GO" id="GO:0034474">
    <property type="term" value="P:U2 snRNA 3'-end processing"/>
    <property type="evidence" value="ECO:0007669"/>
    <property type="project" value="InterPro"/>
</dbReference>
<dbReference type="GO" id="GO:0032039">
    <property type="term" value="C:integrator complex"/>
    <property type="evidence" value="ECO:0007669"/>
    <property type="project" value="InterPro"/>
</dbReference>
<evidence type="ECO:0000259" key="3">
    <source>
        <dbReference type="Pfam" id="PF22927"/>
    </source>
</evidence>
<evidence type="ECO:0000259" key="2">
    <source>
        <dbReference type="Pfam" id="PF12432"/>
    </source>
</evidence>
<dbReference type="InterPro" id="IPR053965">
    <property type="entry name" value="INTS1_R4"/>
</dbReference>
<sequence>MSNKRGNKKHMAPLSQDLFALGATTSAPTSQVKLPAKRNEPFQAPISSMSPKRPKLNSPISQSMIGSSSSLVQPSQQVQPASQQSKLRSWEEKAIIVPTTELKDKILQYDSESDSEEMIERLLCGAVKQLREQKTKPDSCLVFTLLYLAKIRPLFFCSNIIVEAFASLLSREHLFYFKTKNNMVPVLLINLFYHAFHDENSWPELFIRLYVEDSLGDRIWVDNEECKDFVEIIVASFRTKLPPKSLLQTSDVLNITTKHQMESSPNLTLSGSSSIGGEDSVGEESCSSTTSLFCEQNRDIGQQPITSRYLDNEPEIIQYVVEVINENLLRRQTISDVSRNMLKLLIATAGLRNVRLLVAQKLELWFQNPKLTRPAQDLLLTIFLNCDDKDIDTLNHLLKIRLKQKPYISHFCVCFKELLQQKNGTFDIVMRILLTNELNGIRNLNNIQMLSIMFQHNSLDAAKILAKFFISTIFTKEDHLRLLRSLLREIVRSLKSEPINYYCFVSTLIYEFRRVMLDNNIKFDYSREKVINEVVDIITMTIFLSVNQNIRESFARPERKEIMRAFQMNITLVQSETIAWIKEITYNKLGLEDKESLLRILRKLLILEPMDFYCKLDNWPQETERLNIYRITSEGIPLAEESVKNILSMGFHPEVSLSLQDGFELIWTLIHHATMNFDGDMNHPVLLFTDPKIIDLLFSCCEYVCPDNAPLPENYQPPKLARVDLYWKVWFMLVIIAAHLPSTFGKSAWNAFPTFQTLIEMAITNCFQFPPKSMDNDEMQNKILQYNQFEKMKILEFESYLARDQEINESNSYLISSLITLDPCSIPRRPPNPILNDYKLLCTNNTNYRLCHLLCQSREPDFLLIIIDKQQNHISSNSSQFYHSSLNWLIDLVESYESNYGLLPVQCLCEFILKQVAEEAHLQSANTTADIKKRRKLIRLIAYFQDDIVQAANSGKLSNAFEYLIHHLSHPRSTTRMLAYKALYVIASINVGKYLQMLDDNLIPSLFANESVDWFRTNLIKFLKSDLQIQAMCTALNAALSEESNTSLICDYLEFIAEYVKNPDEMLVQKCSSLLIQRKKIAMHIVKYSDHKFKQRFLHSLFKIYWLYLESLMATNKIVRPMEGKKYVYLKFPNIGQRIMIDSGLIHSIILSLSFVDDDFEFSDYYDNLAQHFLDEPYPQIFTDVEMKQPESLIPDWLISRLLSTESTKIVALLFENVKIENIIPYMNSYGISTIVLQTALQAFDKLTAAESKIIKNLNFDRPKLLASFHVFWSKNITAGFKFAKIHLNYKAGNDDTEDVEMNELPKKRDDQKSSQESSFRSETFRKDDVIKMFVDKDFKRLTFLTRQIAAELNDSSVKTKKLTKQFLSEFFNSIEDITDNIISGTFNSIFNVIIISAVKDSKHFGLNSELTNIKKELSSLDVENIESTMLWKCFDRFLHKDGTKTKKSKLQKKKVSSSSSSSKTWTKALEEFLNKKDQIKAQTSEKWIDIYMDLAYDKFYRKDIDSENFGPHLQTTIFSRNRPYFLSQLLHKSNFSTLNDCIRFILNPDLCLNPTAVLDFLGICIELPKLWIGRENDSQKVQKHEDVLDLNGKQIHCLIDYVLQENAISNRIDLIMRTCCITTYKTEMVIHFLKNFQQESKESIRNELFTRIYLQIPSIGLELKLSDDHVCMLQKLPSFMDKITHNLITSFMYVETNGSTLSISSPQQFIYWGDALLKIASEHPLLFLRQLPMIPAMLRGKVNVVHYDIFKSLNILKIFTKLLNILNLLRPWLWNHNVNGVEQLLNLYMDMFLSYYQLPRQQDSNHELQPLILQFLHLLDDWNKNDSESCSHWIQLHKNDLNELCTAYPNEKNFFESIMSGVPLPNETELIIASQDYRSLEMKLKQSNRLSNEIIATTLSDVNRFVDRYPLLGENFLNSIQSYYSNPYFCELSFTITLKTLQTNPSTVRTIISSFVKCLHNESATVVKNAMVIIPEFVLLAQDYRYTLLRKVFDLAISGDSNATLALIESFRALNSQIGC</sequence>
<evidence type="ECO:0000259" key="4">
    <source>
        <dbReference type="Pfam" id="PF22928"/>
    </source>
</evidence>
<protein>
    <submittedName>
        <fullName evidence="6">Integrator complex subunit 1-like protein</fullName>
    </submittedName>
</protein>
<dbReference type="InterPro" id="IPR053966">
    <property type="entry name" value="INTS1_INTS2-bd"/>
</dbReference>
<reference evidence="6" key="1">
    <citation type="submission" date="2020-06" db="EMBL/GenBank/DDBJ databases">
        <authorList>
            <person name="Ji K."/>
            <person name="Li J."/>
        </authorList>
    </citation>
    <scope>NUCLEOTIDE SEQUENCE</scope>
    <source>
        <strain evidence="6">JKM2019</strain>
        <tissue evidence="6">Whole body</tissue>
    </source>
</reference>
<accession>A0A9D4P866</accession>
<feature type="domain" description="Integrator complex subunit 1 R3" evidence="3">
    <location>
        <begin position="1681"/>
        <end position="1851"/>
    </location>
</feature>
<proteinExistence type="predicted"/>
<feature type="domain" description="Integrator complex subunit 1 RPB2-binding" evidence="2">
    <location>
        <begin position="316"/>
        <end position="466"/>
    </location>
</feature>
<feature type="domain" description="Integrator complex subunit 1 R4" evidence="4">
    <location>
        <begin position="1887"/>
        <end position="1983"/>
    </location>
</feature>
<name>A0A9D4P866_DERFA</name>
<dbReference type="Pfam" id="PF12432">
    <property type="entry name" value="INTS1_RP2B-bd"/>
    <property type="match status" value="1"/>
</dbReference>
<dbReference type="Proteomes" id="UP000828236">
    <property type="component" value="Unassembled WGS sequence"/>
</dbReference>
<gene>
    <name evidence="6" type="ORF">HUG17_2143</name>
</gene>
<dbReference type="Pfam" id="PF22929">
    <property type="entry name" value="INTS1_INTS2-bd"/>
    <property type="match status" value="1"/>
</dbReference>
<evidence type="ECO:0000256" key="1">
    <source>
        <dbReference type="SAM" id="MobiDB-lite"/>
    </source>
</evidence>
<dbReference type="PANTHER" id="PTHR21224">
    <property type="entry name" value="INTEGRATOR COMPLEX SUBUNIT 1"/>
    <property type="match status" value="1"/>
</dbReference>
<organism evidence="6">
    <name type="scientific">Dermatophagoides farinae</name>
    <name type="common">American house dust mite</name>
    <dbReference type="NCBI Taxonomy" id="6954"/>
    <lineage>
        <taxon>Eukaryota</taxon>
        <taxon>Metazoa</taxon>
        <taxon>Ecdysozoa</taxon>
        <taxon>Arthropoda</taxon>
        <taxon>Chelicerata</taxon>
        <taxon>Arachnida</taxon>
        <taxon>Acari</taxon>
        <taxon>Acariformes</taxon>
        <taxon>Sarcoptiformes</taxon>
        <taxon>Astigmata</taxon>
        <taxon>Psoroptidia</taxon>
        <taxon>Analgoidea</taxon>
        <taxon>Pyroglyphidae</taxon>
        <taxon>Dermatophagoidinae</taxon>
        <taxon>Dermatophagoides</taxon>
    </lineage>
</organism>
<dbReference type="InterPro" id="IPR038902">
    <property type="entry name" value="INTS1"/>
</dbReference>